<protein>
    <submittedName>
        <fullName evidence="2">Uncharacterized protein</fullName>
    </submittedName>
</protein>
<dbReference type="Gene3D" id="3.30.420.40">
    <property type="match status" value="1"/>
</dbReference>
<name>A0A8S3RMR8_MYTED</name>
<evidence type="ECO:0000256" key="1">
    <source>
        <dbReference type="SAM" id="MobiDB-lite"/>
    </source>
</evidence>
<gene>
    <name evidence="2" type="ORF">MEDL_24034</name>
</gene>
<comment type="caution">
    <text evidence="2">The sequence shown here is derived from an EMBL/GenBank/DDBJ whole genome shotgun (WGS) entry which is preliminary data.</text>
</comment>
<dbReference type="AlphaFoldDB" id="A0A8S3RMR8"/>
<sequence length="330" mass="37440">MGSSISTDKENKKLETDQLKDHKVTKPAIDGKFSADNIDTQSDVTLLDNIKFENFCRMCATLKRMYMEQPDRTNLQHDPKPSVVVTNKHLHEKKGNLQSLQKEPQQDRTRSITTPKPSVVFTTKNLPQQTSSLKTKQITKEVIAAIEIGCTHSGYVFCLDKSLLWREPDTSVHSIGYEAEEYVSRIQGEPDSGKWFFFKNFMVECYKLKQNNVTMKAVDVIFSFINQMKDKLVNELIRRPLGYNDNDIQWVITTPGKFAPPINNLMKTAVTKAGIKPAQLNIVQGPEAELRYNQTFTGSPSSFGEEQIAPLPKLYRRDPGKDGCETTAEQ</sequence>
<evidence type="ECO:0000313" key="3">
    <source>
        <dbReference type="Proteomes" id="UP000683360"/>
    </source>
</evidence>
<dbReference type="PANTHER" id="PTHR14187:SF5">
    <property type="entry name" value="HEAT SHOCK 70 KDA PROTEIN 12A"/>
    <property type="match status" value="1"/>
</dbReference>
<feature type="compositionally biased region" description="Basic and acidic residues" evidence="1">
    <location>
        <begin position="315"/>
        <end position="324"/>
    </location>
</feature>
<dbReference type="PANTHER" id="PTHR14187">
    <property type="entry name" value="ALPHA KINASE/ELONGATION FACTOR 2 KINASE"/>
    <property type="match status" value="1"/>
</dbReference>
<accession>A0A8S3RMR8</accession>
<feature type="region of interest" description="Disordered" evidence="1">
    <location>
        <begin position="93"/>
        <end position="112"/>
    </location>
</feature>
<keyword evidence="3" id="KW-1185">Reference proteome</keyword>
<dbReference type="Proteomes" id="UP000683360">
    <property type="component" value="Unassembled WGS sequence"/>
</dbReference>
<evidence type="ECO:0000313" key="2">
    <source>
        <dbReference type="EMBL" id="CAG2209926.1"/>
    </source>
</evidence>
<reference evidence="2" key="1">
    <citation type="submission" date="2021-03" db="EMBL/GenBank/DDBJ databases">
        <authorList>
            <person name="Bekaert M."/>
        </authorList>
    </citation>
    <scope>NUCLEOTIDE SEQUENCE</scope>
</reference>
<dbReference type="EMBL" id="CAJPWZ010001217">
    <property type="protein sequence ID" value="CAG2209926.1"/>
    <property type="molecule type" value="Genomic_DNA"/>
</dbReference>
<proteinExistence type="predicted"/>
<feature type="region of interest" description="Disordered" evidence="1">
    <location>
        <begin position="296"/>
        <end position="330"/>
    </location>
</feature>
<organism evidence="2 3">
    <name type="scientific">Mytilus edulis</name>
    <name type="common">Blue mussel</name>
    <dbReference type="NCBI Taxonomy" id="6550"/>
    <lineage>
        <taxon>Eukaryota</taxon>
        <taxon>Metazoa</taxon>
        <taxon>Spiralia</taxon>
        <taxon>Lophotrochozoa</taxon>
        <taxon>Mollusca</taxon>
        <taxon>Bivalvia</taxon>
        <taxon>Autobranchia</taxon>
        <taxon>Pteriomorphia</taxon>
        <taxon>Mytilida</taxon>
        <taxon>Mytiloidea</taxon>
        <taxon>Mytilidae</taxon>
        <taxon>Mytilinae</taxon>
        <taxon>Mytilus</taxon>
    </lineage>
</organism>